<dbReference type="Proteomes" id="UP000222056">
    <property type="component" value="Unassembled WGS sequence"/>
</dbReference>
<evidence type="ECO:0000313" key="2">
    <source>
        <dbReference type="EMBL" id="SEH16244.1"/>
    </source>
</evidence>
<feature type="transmembrane region" description="Helical" evidence="1">
    <location>
        <begin position="39"/>
        <end position="62"/>
    </location>
</feature>
<dbReference type="GO" id="GO:0032259">
    <property type="term" value="P:methylation"/>
    <property type="evidence" value="ECO:0007669"/>
    <property type="project" value="UniProtKB-KW"/>
</dbReference>
<dbReference type="RefSeq" id="WP_093119065.1">
    <property type="nucleotide sequence ID" value="NZ_FNWJ01000003.1"/>
</dbReference>
<reference evidence="3" key="1">
    <citation type="submission" date="2016-10" db="EMBL/GenBank/DDBJ databases">
        <authorList>
            <person name="Varghese N."/>
            <person name="Submissions S."/>
        </authorList>
    </citation>
    <scope>NUCLEOTIDE SEQUENCE [LARGE SCALE GENOMIC DNA]</scope>
    <source>
        <strain evidence="3">ATCC 35263</strain>
    </source>
</reference>
<dbReference type="AlphaFoldDB" id="A0A1H6G2N1"/>
<dbReference type="EMBL" id="FNWJ01000003">
    <property type="protein sequence ID" value="SEH16244.1"/>
    <property type="molecule type" value="Genomic_DNA"/>
</dbReference>
<keyword evidence="2" id="KW-0808">Transferase</keyword>
<feature type="transmembrane region" description="Helical" evidence="1">
    <location>
        <begin position="6"/>
        <end position="27"/>
    </location>
</feature>
<keyword evidence="3" id="KW-1185">Reference proteome</keyword>
<evidence type="ECO:0000256" key="1">
    <source>
        <dbReference type="SAM" id="Phobius"/>
    </source>
</evidence>
<keyword evidence="2" id="KW-0489">Methyltransferase</keyword>
<gene>
    <name evidence="2" type="ORF">SAMN02745716_2124</name>
</gene>
<dbReference type="OrthoDB" id="9789029at2"/>
<proteinExistence type="predicted"/>
<dbReference type="Gene3D" id="1.20.120.1630">
    <property type="match status" value="1"/>
</dbReference>
<keyword evidence="1" id="KW-0472">Membrane</keyword>
<keyword evidence="1" id="KW-0812">Transmembrane</keyword>
<dbReference type="STRING" id="29539.SAMN02745716_2124"/>
<accession>A0A1H6G2N1</accession>
<dbReference type="GO" id="GO:0008168">
    <property type="term" value="F:methyltransferase activity"/>
    <property type="evidence" value="ECO:0007669"/>
    <property type="project" value="UniProtKB-KW"/>
</dbReference>
<organism evidence="2 3">
    <name type="scientific">Thermoleophilum album</name>
    <dbReference type="NCBI Taxonomy" id="29539"/>
    <lineage>
        <taxon>Bacteria</taxon>
        <taxon>Bacillati</taxon>
        <taxon>Actinomycetota</taxon>
        <taxon>Thermoleophilia</taxon>
        <taxon>Thermoleophilales</taxon>
        <taxon>Thermoleophilaceae</taxon>
        <taxon>Thermoleophilum</taxon>
    </lineage>
</organism>
<keyword evidence="1" id="KW-1133">Transmembrane helix</keyword>
<feature type="transmembrane region" description="Helical" evidence="1">
    <location>
        <begin position="143"/>
        <end position="173"/>
    </location>
</feature>
<feature type="transmembrane region" description="Helical" evidence="1">
    <location>
        <begin position="100"/>
        <end position="122"/>
    </location>
</feature>
<sequence>MNDYGYGLWFLVVVNTAVVLIFAASFFHPTSERDWRAFGTFSAFVVALFTEMYGLPLTVYLLSSWLGNGFLGLDLTHDGGHLWAELIGWEGDPHFSPFHLVSYVFIIGGFWIVAAAWSSLYRAQKAGGLAVDRLYARIRHPQYVGFMAIMVGFLLQWPTLPTLLMFPVLVYVYRRLAISEEGETRDRFGARCDAHAARTPRFLPRLRTDTRPPRSRQVRTP</sequence>
<protein>
    <submittedName>
        <fullName evidence="2">Protein-S-isoprenylcysteine O-methyltransferase Ste14</fullName>
    </submittedName>
</protein>
<name>A0A1H6G2N1_THEAL</name>
<evidence type="ECO:0000313" key="3">
    <source>
        <dbReference type="Proteomes" id="UP000222056"/>
    </source>
</evidence>